<dbReference type="Proteomes" id="UP000268004">
    <property type="component" value="Unassembled WGS sequence"/>
</dbReference>
<accession>A0A3M4Y690</accession>
<evidence type="ECO:0008006" key="3">
    <source>
        <dbReference type="Google" id="ProtNLM"/>
    </source>
</evidence>
<name>A0A3M4Y690_9PSED</name>
<sequence length="490" mass="56089">MRCLPAGLLINYPEIQFLMTAAHAFDYPLPADWQVFERLCFALMTCEFKQRFHQFGREGQKQHGIDGHCILNDGRLIAVECKKRHGGLGHPLSVKDIDDIVSKSDKFPQLINELYILTTGQNDGKLDERAIALTLERHAQGKGSVVVWGWQSIQNRIREHESLQKTFYPNFHPSVTSRHWVFRAAVAFGLMAMGFVGVQMYQSSQQETTLRRADTTQGLSQYLALHEQLIGVYDRCLDELDTKLFSFSYAFQQYCTAPVGKQLEKMRRQVQISSLMIDVKAVDQLEKLLTLLENDYSQGIITYQMTESYEKQVMSGQRLLCPPGEAKQARELLDKSHDALITALNRQLYYYFTIRDFILPSLNSMQARVIIAVRENNGQAATQQMIESARELGRRLEERNYYQTIKFESPFTVSVTKVFNSRSIKMEGFPGDVESLRYGQVLRESIFVSYLGHPNEVQHLIDCGAFLPDAKKHFAESELKIREAAQKGAD</sequence>
<gene>
    <name evidence="1" type="ORF">ALP78_05385</name>
</gene>
<evidence type="ECO:0000313" key="2">
    <source>
        <dbReference type="Proteomes" id="UP000268004"/>
    </source>
</evidence>
<organism evidence="1 2">
    <name type="scientific">Pseudomonas coronafaciens pv. striafaciens</name>
    <dbReference type="NCBI Taxonomy" id="235276"/>
    <lineage>
        <taxon>Bacteria</taxon>
        <taxon>Pseudomonadati</taxon>
        <taxon>Pseudomonadota</taxon>
        <taxon>Gammaproteobacteria</taxon>
        <taxon>Pseudomonadales</taxon>
        <taxon>Pseudomonadaceae</taxon>
        <taxon>Pseudomonas</taxon>
        <taxon>Pseudomonas coronafaciens</taxon>
    </lineage>
</organism>
<dbReference type="AlphaFoldDB" id="A0A3M4Y690"/>
<dbReference type="EMBL" id="RBSD01000159">
    <property type="protein sequence ID" value="RMR83387.1"/>
    <property type="molecule type" value="Genomic_DNA"/>
</dbReference>
<protein>
    <recommendedName>
        <fullName evidence="3">Restriction endonuclease type IV Mrr domain-containing protein</fullName>
    </recommendedName>
</protein>
<proteinExistence type="predicted"/>
<comment type="caution">
    <text evidence="1">The sequence shown here is derived from an EMBL/GenBank/DDBJ whole genome shotgun (WGS) entry which is preliminary data.</text>
</comment>
<evidence type="ECO:0000313" key="1">
    <source>
        <dbReference type="EMBL" id="RMR83387.1"/>
    </source>
</evidence>
<reference evidence="1 2" key="1">
    <citation type="submission" date="2018-08" db="EMBL/GenBank/DDBJ databases">
        <title>Recombination of ecologically and evolutionarily significant loci maintains genetic cohesion in the Pseudomonas syringae species complex.</title>
        <authorList>
            <person name="Dillon M."/>
            <person name="Thakur S."/>
            <person name="Almeida R.N.D."/>
            <person name="Weir B.S."/>
            <person name="Guttman D.S."/>
        </authorList>
    </citation>
    <scope>NUCLEOTIDE SEQUENCE [LARGE SCALE GENOMIC DNA]</scope>
    <source>
        <strain evidence="1 2">ICMP 4996</strain>
    </source>
</reference>